<dbReference type="PhylomeDB" id="B4I1X8"/>
<organism evidence="2">
    <name type="scientific">Drosophila sechellia</name>
    <name type="common">Fruit fly</name>
    <dbReference type="NCBI Taxonomy" id="7238"/>
    <lineage>
        <taxon>Eukaryota</taxon>
        <taxon>Metazoa</taxon>
        <taxon>Ecdysozoa</taxon>
        <taxon>Arthropoda</taxon>
        <taxon>Hexapoda</taxon>
        <taxon>Insecta</taxon>
        <taxon>Pterygota</taxon>
        <taxon>Neoptera</taxon>
        <taxon>Endopterygota</taxon>
        <taxon>Diptera</taxon>
        <taxon>Brachycera</taxon>
        <taxon>Muscomorpha</taxon>
        <taxon>Ephydroidea</taxon>
        <taxon>Drosophilidae</taxon>
        <taxon>Drosophila</taxon>
        <taxon>Sophophora</taxon>
    </lineage>
</organism>
<dbReference type="EMBL" id="CH480820">
    <property type="protein sequence ID" value="EDW54535.1"/>
    <property type="molecule type" value="Genomic_DNA"/>
</dbReference>
<reference evidence="1 2" key="1">
    <citation type="journal article" date="2007" name="Nature">
        <title>Evolution of genes and genomes on the Drosophila phylogeny.</title>
        <authorList>
            <consortium name="Drosophila 12 Genomes Consortium"/>
            <person name="Clark A.G."/>
            <person name="Eisen M.B."/>
            <person name="Smith D.R."/>
            <person name="Bergman C.M."/>
            <person name="Oliver B."/>
            <person name="Markow T.A."/>
            <person name="Kaufman T.C."/>
            <person name="Kellis M."/>
            <person name="Gelbart W."/>
            <person name="Iyer V.N."/>
            <person name="Pollard D.A."/>
            <person name="Sackton T.B."/>
            <person name="Larracuente A.M."/>
            <person name="Singh N.D."/>
            <person name="Abad J.P."/>
            <person name="Abt D.N."/>
            <person name="Adryan B."/>
            <person name="Aguade M."/>
            <person name="Akashi H."/>
            <person name="Anderson W.W."/>
            <person name="Aquadro C.F."/>
            <person name="Ardell D.H."/>
            <person name="Arguello R."/>
            <person name="Artieri C.G."/>
            <person name="Barbash D.A."/>
            <person name="Barker D."/>
            <person name="Barsanti P."/>
            <person name="Batterham P."/>
            <person name="Batzoglou S."/>
            <person name="Begun D."/>
            <person name="Bhutkar A."/>
            <person name="Blanco E."/>
            <person name="Bosak S.A."/>
            <person name="Bradley R.K."/>
            <person name="Brand A.D."/>
            <person name="Brent M.R."/>
            <person name="Brooks A.N."/>
            <person name="Brown R.H."/>
            <person name="Butlin R.K."/>
            <person name="Caggese C."/>
            <person name="Calvi B.R."/>
            <person name="Bernardo de Carvalho A."/>
            <person name="Caspi A."/>
            <person name="Castrezana S."/>
            <person name="Celniker S.E."/>
            <person name="Chang J.L."/>
            <person name="Chapple C."/>
            <person name="Chatterji S."/>
            <person name="Chinwalla A."/>
            <person name="Civetta A."/>
            <person name="Clifton S.W."/>
            <person name="Comeron J.M."/>
            <person name="Costello J.C."/>
            <person name="Coyne J.A."/>
            <person name="Daub J."/>
            <person name="David R.G."/>
            <person name="Delcher A.L."/>
            <person name="Delehaunty K."/>
            <person name="Do C.B."/>
            <person name="Ebling H."/>
            <person name="Edwards K."/>
            <person name="Eickbush T."/>
            <person name="Evans J.D."/>
            <person name="Filipski A."/>
            <person name="Findeiss S."/>
            <person name="Freyhult E."/>
            <person name="Fulton L."/>
            <person name="Fulton R."/>
            <person name="Garcia A.C."/>
            <person name="Gardiner A."/>
            <person name="Garfield D.A."/>
            <person name="Garvin B.E."/>
            <person name="Gibson G."/>
            <person name="Gilbert D."/>
            <person name="Gnerre S."/>
            <person name="Godfrey J."/>
            <person name="Good R."/>
            <person name="Gotea V."/>
            <person name="Gravely B."/>
            <person name="Greenberg A.J."/>
            <person name="Griffiths-Jones S."/>
            <person name="Gross S."/>
            <person name="Guigo R."/>
            <person name="Gustafson E.A."/>
            <person name="Haerty W."/>
            <person name="Hahn M.W."/>
            <person name="Halligan D.L."/>
            <person name="Halpern A.L."/>
            <person name="Halter G.M."/>
            <person name="Han M.V."/>
            <person name="Heger A."/>
            <person name="Hillier L."/>
            <person name="Hinrichs A.S."/>
            <person name="Holmes I."/>
            <person name="Hoskins R.A."/>
            <person name="Hubisz M.J."/>
            <person name="Hultmark D."/>
            <person name="Huntley M.A."/>
            <person name="Jaffe D.B."/>
            <person name="Jagadeeshan S."/>
            <person name="Jeck W.R."/>
            <person name="Johnson J."/>
            <person name="Jones C.D."/>
            <person name="Jordan W.C."/>
            <person name="Karpen G.H."/>
            <person name="Kataoka E."/>
            <person name="Keightley P.D."/>
            <person name="Kheradpour P."/>
            <person name="Kirkness E.F."/>
            <person name="Koerich L.B."/>
            <person name="Kristiansen K."/>
            <person name="Kudrna D."/>
            <person name="Kulathinal R.J."/>
            <person name="Kumar S."/>
            <person name="Kwok R."/>
            <person name="Lander E."/>
            <person name="Langley C.H."/>
            <person name="Lapoint R."/>
            <person name="Lazzaro B.P."/>
            <person name="Lee S.J."/>
            <person name="Levesque L."/>
            <person name="Li R."/>
            <person name="Lin C.F."/>
            <person name="Lin M.F."/>
            <person name="Lindblad-Toh K."/>
            <person name="Llopart A."/>
            <person name="Long M."/>
            <person name="Low L."/>
            <person name="Lozovsky E."/>
            <person name="Lu J."/>
            <person name="Luo M."/>
            <person name="Machado C.A."/>
            <person name="Makalowski W."/>
            <person name="Marzo M."/>
            <person name="Matsuda M."/>
            <person name="Matzkin L."/>
            <person name="McAllister B."/>
            <person name="McBride C.S."/>
            <person name="McKernan B."/>
            <person name="McKernan K."/>
            <person name="Mendez-Lago M."/>
            <person name="Minx P."/>
            <person name="Mollenhauer M.U."/>
            <person name="Montooth K."/>
            <person name="Mount S.M."/>
            <person name="Mu X."/>
            <person name="Myers E."/>
            <person name="Negre B."/>
            <person name="Newfeld S."/>
            <person name="Nielsen R."/>
            <person name="Noor M.A."/>
            <person name="O'Grady P."/>
            <person name="Pachter L."/>
            <person name="Papaceit M."/>
            <person name="Parisi M.J."/>
            <person name="Parisi M."/>
            <person name="Parts L."/>
            <person name="Pedersen J.S."/>
            <person name="Pesole G."/>
            <person name="Phillippy A.M."/>
            <person name="Ponting C.P."/>
            <person name="Pop M."/>
            <person name="Porcelli D."/>
            <person name="Powell J.R."/>
            <person name="Prohaska S."/>
            <person name="Pruitt K."/>
            <person name="Puig M."/>
            <person name="Quesneville H."/>
            <person name="Ram K.R."/>
            <person name="Rand D."/>
            <person name="Rasmussen M.D."/>
            <person name="Reed L.K."/>
            <person name="Reenan R."/>
            <person name="Reily A."/>
            <person name="Remington K.A."/>
            <person name="Rieger T.T."/>
            <person name="Ritchie M.G."/>
            <person name="Robin C."/>
            <person name="Rogers Y.H."/>
            <person name="Rohde C."/>
            <person name="Rozas J."/>
            <person name="Rubenfield M.J."/>
            <person name="Ruiz A."/>
            <person name="Russo S."/>
            <person name="Salzberg S.L."/>
            <person name="Sanchez-Gracia A."/>
            <person name="Saranga D.J."/>
            <person name="Sato H."/>
            <person name="Schaeffer S.W."/>
            <person name="Schatz M.C."/>
            <person name="Schlenke T."/>
            <person name="Schwartz R."/>
            <person name="Segarra C."/>
            <person name="Singh R.S."/>
            <person name="Sirot L."/>
            <person name="Sirota M."/>
            <person name="Sisneros N.B."/>
            <person name="Smith C.D."/>
            <person name="Smith T.F."/>
            <person name="Spieth J."/>
            <person name="Stage D.E."/>
            <person name="Stark A."/>
            <person name="Stephan W."/>
            <person name="Strausberg R.L."/>
            <person name="Strempel S."/>
            <person name="Sturgill D."/>
            <person name="Sutton G."/>
            <person name="Sutton G.G."/>
            <person name="Tao W."/>
            <person name="Teichmann S."/>
            <person name="Tobari Y.N."/>
            <person name="Tomimura Y."/>
            <person name="Tsolas J.M."/>
            <person name="Valente V.L."/>
            <person name="Venter E."/>
            <person name="Venter J.C."/>
            <person name="Vicario S."/>
            <person name="Vieira F.G."/>
            <person name="Vilella A.J."/>
            <person name="Villasante A."/>
            <person name="Walenz B."/>
            <person name="Wang J."/>
            <person name="Wasserman M."/>
            <person name="Watts T."/>
            <person name="Wilson D."/>
            <person name="Wilson R.K."/>
            <person name="Wing R.A."/>
            <person name="Wolfner M.F."/>
            <person name="Wong A."/>
            <person name="Wong G.K."/>
            <person name="Wu C.I."/>
            <person name="Wu G."/>
            <person name="Yamamoto D."/>
            <person name="Yang H.P."/>
            <person name="Yang S.P."/>
            <person name="Yorke J.A."/>
            <person name="Yoshida K."/>
            <person name="Zdobnov E."/>
            <person name="Zhang P."/>
            <person name="Zhang Y."/>
            <person name="Zimin A.V."/>
            <person name="Baldwin J."/>
            <person name="Abdouelleil A."/>
            <person name="Abdulkadir J."/>
            <person name="Abebe A."/>
            <person name="Abera B."/>
            <person name="Abreu J."/>
            <person name="Acer S.C."/>
            <person name="Aftuck L."/>
            <person name="Alexander A."/>
            <person name="An P."/>
            <person name="Anderson E."/>
            <person name="Anderson S."/>
            <person name="Arachi H."/>
            <person name="Azer M."/>
            <person name="Bachantsang P."/>
            <person name="Barry A."/>
            <person name="Bayul T."/>
            <person name="Berlin A."/>
            <person name="Bessette D."/>
            <person name="Bloom T."/>
            <person name="Blye J."/>
            <person name="Boguslavskiy L."/>
            <person name="Bonnet C."/>
            <person name="Boukhgalter B."/>
            <person name="Bourzgui I."/>
            <person name="Brown A."/>
            <person name="Cahill P."/>
            <person name="Channer S."/>
            <person name="Cheshatsang Y."/>
            <person name="Chuda L."/>
            <person name="Citroen M."/>
            <person name="Collymore A."/>
            <person name="Cooke P."/>
            <person name="Costello M."/>
            <person name="D'Aco K."/>
            <person name="Daza R."/>
            <person name="De Haan G."/>
            <person name="DeGray S."/>
            <person name="DeMaso C."/>
            <person name="Dhargay N."/>
            <person name="Dooley K."/>
            <person name="Dooley E."/>
            <person name="Doricent M."/>
            <person name="Dorje P."/>
            <person name="Dorjee K."/>
            <person name="Dupes A."/>
            <person name="Elong R."/>
            <person name="Falk J."/>
            <person name="Farina A."/>
            <person name="Faro S."/>
            <person name="Ferguson D."/>
            <person name="Fisher S."/>
            <person name="Foley C.D."/>
            <person name="Franke A."/>
            <person name="Friedrich D."/>
            <person name="Gadbois L."/>
            <person name="Gearin G."/>
            <person name="Gearin C.R."/>
            <person name="Giannoukos G."/>
            <person name="Goode T."/>
            <person name="Graham J."/>
            <person name="Grandbois E."/>
            <person name="Grewal S."/>
            <person name="Gyaltsen K."/>
            <person name="Hafez N."/>
            <person name="Hagos B."/>
            <person name="Hall J."/>
            <person name="Henson C."/>
            <person name="Hollinger A."/>
            <person name="Honan T."/>
            <person name="Huard M.D."/>
            <person name="Hughes L."/>
            <person name="Hurhula B."/>
            <person name="Husby M.E."/>
            <person name="Kamat A."/>
            <person name="Kanga B."/>
            <person name="Kashin S."/>
            <person name="Khazanovich D."/>
            <person name="Kisner P."/>
            <person name="Lance K."/>
            <person name="Lara M."/>
            <person name="Lee W."/>
            <person name="Lennon N."/>
            <person name="Letendre F."/>
            <person name="LeVine R."/>
            <person name="Lipovsky A."/>
            <person name="Liu X."/>
            <person name="Liu J."/>
            <person name="Liu S."/>
            <person name="Lokyitsang T."/>
            <person name="Lokyitsang Y."/>
            <person name="Lubonja R."/>
            <person name="Lui A."/>
            <person name="MacDonald P."/>
            <person name="Magnisalis V."/>
            <person name="Maru K."/>
            <person name="Matthews C."/>
            <person name="McCusker W."/>
            <person name="McDonough S."/>
            <person name="Mehta T."/>
            <person name="Meldrim J."/>
            <person name="Meneus L."/>
            <person name="Mihai O."/>
            <person name="Mihalev A."/>
            <person name="Mihova T."/>
            <person name="Mittelman R."/>
            <person name="Mlenga V."/>
            <person name="Montmayeur A."/>
            <person name="Mulrain L."/>
            <person name="Navidi A."/>
            <person name="Naylor J."/>
            <person name="Negash T."/>
            <person name="Nguyen T."/>
            <person name="Nguyen N."/>
            <person name="Nicol R."/>
            <person name="Norbu C."/>
            <person name="Norbu N."/>
            <person name="Novod N."/>
            <person name="O'Neill B."/>
            <person name="Osman S."/>
            <person name="Markiewicz E."/>
            <person name="Oyono O.L."/>
            <person name="Patti C."/>
            <person name="Phunkhang P."/>
            <person name="Pierre F."/>
            <person name="Priest M."/>
            <person name="Raghuraman S."/>
            <person name="Rege F."/>
            <person name="Reyes R."/>
            <person name="Rise C."/>
            <person name="Rogov P."/>
            <person name="Ross K."/>
            <person name="Ryan E."/>
            <person name="Settipalli S."/>
            <person name="Shea T."/>
            <person name="Sherpa N."/>
            <person name="Shi L."/>
            <person name="Shih D."/>
            <person name="Sparrow T."/>
            <person name="Spaulding J."/>
            <person name="Stalker J."/>
            <person name="Stange-Thomann N."/>
            <person name="Stavropoulos S."/>
            <person name="Stone C."/>
            <person name="Strader C."/>
            <person name="Tesfaye S."/>
            <person name="Thomson T."/>
            <person name="Thoulutsang Y."/>
            <person name="Thoulutsang D."/>
            <person name="Topham K."/>
            <person name="Topping I."/>
            <person name="Tsamla T."/>
            <person name="Vassiliev H."/>
            <person name="Vo A."/>
            <person name="Wangchuk T."/>
            <person name="Wangdi T."/>
            <person name="Weiand M."/>
            <person name="Wilkinson J."/>
            <person name="Wilson A."/>
            <person name="Yadav S."/>
            <person name="Young G."/>
            <person name="Yu Q."/>
            <person name="Zembek L."/>
            <person name="Zhong D."/>
            <person name="Zimmer A."/>
            <person name="Zwirko Z."/>
            <person name="Jaffe D.B."/>
            <person name="Alvarez P."/>
            <person name="Brockman W."/>
            <person name="Butler J."/>
            <person name="Chin C."/>
            <person name="Gnerre S."/>
            <person name="Grabherr M."/>
            <person name="Kleber M."/>
            <person name="Mauceli E."/>
            <person name="MacCallum I."/>
        </authorList>
    </citation>
    <scope>NUCLEOTIDE SEQUENCE [LARGE SCALE GENOMIC DNA]</scope>
    <source>
        <strain evidence="2">Rob3c / Tucson 14021-0248.25</strain>
    </source>
</reference>
<dbReference type="InterPro" id="IPR009003">
    <property type="entry name" value="Peptidase_S1_PA"/>
</dbReference>
<accession>B4I1X8</accession>
<dbReference type="Proteomes" id="UP000001292">
    <property type="component" value="Unassembled WGS sequence"/>
</dbReference>
<dbReference type="SUPFAM" id="SSF50494">
    <property type="entry name" value="Trypsin-like serine proteases"/>
    <property type="match status" value="1"/>
</dbReference>
<keyword evidence="2" id="KW-1185">Reference proteome</keyword>
<sequence length="151" mass="17131">MAALEEERLANLPFNTRFNRTHGVRSPASQATKLKVTFMTQTLPTRHHHFHQQWRSSDEARRCILPCGTDFNSVNNFTSTTSAEVADWPRYGYKQCGIGNVGGIFMDLIGGRLETSLAEYLYMVAILDTGYRFLCNGVLIGYKVVLTKWFS</sequence>
<name>B4I1X8_DROSE</name>
<dbReference type="AlphaFoldDB" id="B4I1X8"/>
<dbReference type="HOGENOM" id="CLU_1733413_0_0_1"/>
<evidence type="ECO:0000313" key="1">
    <source>
        <dbReference type="EMBL" id="EDW54535.1"/>
    </source>
</evidence>
<protein>
    <submittedName>
        <fullName evidence="1">GM19451</fullName>
    </submittedName>
</protein>
<proteinExistence type="predicted"/>
<gene>
    <name evidence="1" type="primary">Dsec\GM19451</name>
    <name evidence="1" type="ORF">Dsec_GM19451</name>
</gene>
<evidence type="ECO:0000313" key="2">
    <source>
        <dbReference type="Proteomes" id="UP000001292"/>
    </source>
</evidence>